<dbReference type="InterPro" id="IPR011051">
    <property type="entry name" value="RmlC_Cupin_sf"/>
</dbReference>
<comment type="caution">
    <text evidence="2">The sequence shown here is derived from an EMBL/GenBank/DDBJ whole genome shotgun (WGS) entry which is preliminary data.</text>
</comment>
<dbReference type="EMBL" id="BMPQ01000035">
    <property type="protein sequence ID" value="GGL08029.1"/>
    <property type="molecule type" value="Genomic_DNA"/>
</dbReference>
<dbReference type="Pfam" id="PF07883">
    <property type="entry name" value="Cupin_2"/>
    <property type="match status" value="1"/>
</dbReference>
<dbReference type="PANTHER" id="PTHR36440:SF1">
    <property type="entry name" value="PUTATIVE (AFU_ORTHOLOGUE AFUA_8G07350)-RELATED"/>
    <property type="match status" value="1"/>
</dbReference>
<name>A0A917RHM0_9ACTN</name>
<evidence type="ECO:0000313" key="3">
    <source>
        <dbReference type="Proteomes" id="UP000637788"/>
    </source>
</evidence>
<dbReference type="InterPro" id="IPR053146">
    <property type="entry name" value="QDO-like"/>
</dbReference>
<reference evidence="2" key="2">
    <citation type="submission" date="2020-09" db="EMBL/GenBank/DDBJ databases">
        <authorList>
            <person name="Sun Q."/>
            <person name="Ohkuma M."/>
        </authorList>
    </citation>
    <scope>NUCLEOTIDE SEQUENCE</scope>
    <source>
        <strain evidence="2">JCM 3035</strain>
    </source>
</reference>
<reference evidence="2" key="1">
    <citation type="journal article" date="2014" name="Int. J. Syst. Evol. Microbiol.">
        <title>Complete genome sequence of Corynebacterium casei LMG S-19264T (=DSM 44701T), isolated from a smear-ripened cheese.</title>
        <authorList>
            <consortium name="US DOE Joint Genome Institute (JGI-PGF)"/>
            <person name="Walter F."/>
            <person name="Albersmeier A."/>
            <person name="Kalinowski J."/>
            <person name="Ruckert C."/>
        </authorList>
    </citation>
    <scope>NUCLEOTIDE SEQUENCE</scope>
    <source>
        <strain evidence="2">JCM 3035</strain>
    </source>
</reference>
<dbReference type="RefSeq" id="WP_189326734.1">
    <property type="nucleotide sequence ID" value="NZ_BMPQ01000035.1"/>
</dbReference>
<dbReference type="Gene3D" id="2.60.120.10">
    <property type="entry name" value="Jelly Rolls"/>
    <property type="match status" value="1"/>
</dbReference>
<accession>A0A917RHM0</accession>
<protein>
    <submittedName>
        <fullName evidence="2">Cupin</fullName>
    </submittedName>
</protein>
<evidence type="ECO:0000259" key="1">
    <source>
        <dbReference type="Pfam" id="PF07883"/>
    </source>
</evidence>
<organism evidence="2 3">
    <name type="scientific">Streptomyces flaveus</name>
    <dbReference type="NCBI Taxonomy" id="66370"/>
    <lineage>
        <taxon>Bacteria</taxon>
        <taxon>Bacillati</taxon>
        <taxon>Actinomycetota</taxon>
        <taxon>Actinomycetes</taxon>
        <taxon>Kitasatosporales</taxon>
        <taxon>Streptomycetaceae</taxon>
        <taxon>Streptomyces</taxon>
        <taxon>Streptomyces aurantiacus group</taxon>
    </lineage>
</organism>
<dbReference type="AlphaFoldDB" id="A0A917RHM0"/>
<dbReference type="InterPro" id="IPR014710">
    <property type="entry name" value="RmlC-like_jellyroll"/>
</dbReference>
<gene>
    <name evidence="2" type="ORF">GCM10010094_81050</name>
</gene>
<dbReference type="SUPFAM" id="SSF51182">
    <property type="entry name" value="RmlC-like cupins"/>
    <property type="match status" value="1"/>
</dbReference>
<sequence>MSTQGQQVLKTLHIPAGAGPRYWVYGDVDTIKLASEETKGRLTLIETLVPPGGGTPRHIHHRESESVYVLEGELAVLDKGEMVRVGAGSLVHFPQGVLHQFRNPGEEQSKILLLFTPAGFEKFFEEIGEPVVEGQAGPAVTPEYIARAHRVSLKYGQEIEE</sequence>
<keyword evidence="3" id="KW-1185">Reference proteome</keyword>
<dbReference type="PANTHER" id="PTHR36440">
    <property type="entry name" value="PUTATIVE (AFU_ORTHOLOGUE AFUA_8G07350)-RELATED"/>
    <property type="match status" value="1"/>
</dbReference>
<feature type="domain" description="Cupin type-2" evidence="1">
    <location>
        <begin position="48"/>
        <end position="114"/>
    </location>
</feature>
<dbReference type="InterPro" id="IPR013096">
    <property type="entry name" value="Cupin_2"/>
</dbReference>
<dbReference type="Proteomes" id="UP000637788">
    <property type="component" value="Unassembled WGS sequence"/>
</dbReference>
<proteinExistence type="predicted"/>
<evidence type="ECO:0000313" key="2">
    <source>
        <dbReference type="EMBL" id="GGL08029.1"/>
    </source>
</evidence>